<dbReference type="InterPro" id="IPR001254">
    <property type="entry name" value="Trypsin_dom"/>
</dbReference>
<feature type="domain" description="Peptidase S1" evidence="18">
    <location>
        <begin position="113"/>
        <end position="316"/>
    </location>
</feature>
<dbReference type="Gene3D" id="2.40.10.10">
    <property type="entry name" value="Trypsin-like serine proteases"/>
    <property type="match status" value="1"/>
</dbReference>
<evidence type="ECO:0000313" key="21">
    <source>
        <dbReference type="EMBL" id="TRY75056.1"/>
    </source>
</evidence>
<feature type="chain" id="PRO_5021801665" description="limulus clotting factor C" evidence="16">
    <location>
        <begin position="17"/>
        <end position="689"/>
    </location>
</feature>
<feature type="domain" description="CHY-type" evidence="19">
    <location>
        <begin position="366"/>
        <end position="433"/>
    </location>
</feature>
<dbReference type="GO" id="GO:0042381">
    <property type="term" value="P:hemolymph coagulation"/>
    <property type="evidence" value="ECO:0007669"/>
    <property type="project" value="UniProtKB-KW"/>
</dbReference>
<dbReference type="SUPFAM" id="SSF161219">
    <property type="entry name" value="CHY zinc finger-like"/>
    <property type="match status" value="1"/>
</dbReference>
<keyword evidence="2 14" id="KW-0645">Protease</keyword>
<dbReference type="InterPro" id="IPR001314">
    <property type="entry name" value="Peptidase_S1A"/>
</dbReference>
<feature type="compositionally biased region" description="Polar residues" evidence="15">
    <location>
        <begin position="342"/>
        <end position="351"/>
    </location>
</feature>
<dbReference type="STRING" id="6832.A0A553PBK1"/>
<feature type="domain" description="CTCHY-type" evidence="20">
    <location>
        <begin position="435"/>
        <end position="498"/>
    </location>
</feature>
<evidence type="ECO:0000256" key="11">
    <source>
        <dbReference type="ARBA" id="ARBA00052079"/>
    </source>
</evidence>
<dbReference type="GO" id="GO:0004252">
    <property type="term" value="F:serine-type endopeptidase activity"/>
    <property type="evidence" value="ECO:0007669"/>
    <property type="project" value="InterPro"/>
</dbReference>
<comment type="catalytic activity">
    <reaction evidence="11">
        <text>Selective cleavage of 103-Arg-|-Ser-104 and 124-Ile-|-Ile-125 bonds in Limulus clotting factor B to form activated factor B. Cleavage of -Pro-Arg-|-Xaa- bonds in synthetic substrates.</text>
        <dbReference type="EC" id="3.4.21.84"/>
    </reaction>
</comment>
<keyword evidence="10" id="KW-1015">Disulfide bond</keyword>
<dbReference type="InterPro" id="IPR039512">
    <property type="entry name" value="RCHY1_zinc-ribbon"/>
</dbReference>
<dbReference type="PROSITE" id="PS00135">
    <property type="entry name" value="TRYPSIN_SER"/>
    <property type="match status" value="1"/>
</dbReference>
<dbReference type="Gene3D" id="3.30.40.10">
    <property type="entry name" value="Zinc/RING finger domain, C3HC4 (zinc finger)"/>
    <property type="match status" value="1"/>
</dbReference>
<evidence type="ECO:0000259" key="18">
    <source>
        <dbReference type="PROSITE" id="PS50240"/>
    </source>
</evidence>
<dbReference type="SUPFAM" id="SSF161245">
    <property type="entry name" value="Zinc hairpin stack"/>
    <property type="match status" value="1"/>
</dbReference>
<evidence type="ECO:0000259" key="19">
    <source>
        <dbReference type="PROSITE" id="PS51266"/>
    </source>
</evidence>
<feature type="region of interest" description="Disordered" evidence="15">
    <location>
        <begin position="338"/>
        <end position="367"/>
    </location>
</feature>
<evidence type="ECO:0000256" key="15">
    <source>
        <dbReference type="SAM" id="MobiDB-lite"/>
    </source>
</evidence>
<evidence type="ECO:0000256" key="13">
    <source>
        <dbReference type="PROSITE-ProRule" id="PRU00601"/>
    </source>
</evidence>
<dbReference type="InterPro" id="IPR009003">
    <property type="entry name" value="Peptidase_S1_PA"/>
</dbReference>
<evidence type="ECO:0000313" key="22">
    <source>
        <dbReference type="Proteomes" id="UP000318571"/>
    </source>
</evidence>
<dbReference type="GO" id="GO:0016567">
    <property type="term" value="P:protein ubiquitination"/>
    <property type="evidence" value="ECO:0007669"/>
    <property type="project" value="TreeGrafter"/>
</dbReference>
<dbReference type="InterPro" id="IPR008913">
    <property type="entry name" value="Znf_CHY"/>
</dbReference>
<evidence type="ECO:0000256" key="10">
    <source>
        <dbReference type="ARBA" id="ARBA00023157"/>
    </source>
</evidence>
<evidence type="ECO:0000256" key="2">
    <source>
        <dbReference type="ARBA" id="ARBA00022670"/>
    </source>
</evidence>
<keyword evidence="5 13" id="KW-0863">Zinc-finger</keyword>
<dbReference type="CDD" id="cd00190">
    <property type="entry name" value="Tryp_SPc"/>
    <property type="match status" value="1"/>
</dbReference>
<evidence type="ECO:0000256" key="6">
    <source>
        <dbReference type="ARBA" id="ARBA00022801"/>
    </source>
</evidence>
<dbReference type="PROSITE" id="PS50240">
    <property type="entry name" value="TRYPSIN_DOM"/>
    <property type="match status" value="1"/>
</dbReference>
<evidence type="ECO:0000256" key="3">
    <source>
        <dbReference type="ARBA" id="ARBA00022723"/>
    </source>
</evidence>
<organism evidence="21 22">
    <name type="scientific">Tigriopus californicus</name>
    <name type="common">Marine copepod</name>
    <dbReference type="NCBI Taxonomy" id="6832"/>
    <lineage>
        <taxon>Eukaryota</taxon>
        <taxon>Metazoa</taxon>
        <taxon>Ecdysozoa</taxon>
        <taxon>Arthropoda</taxon>
        <taxon>Crustacea</taxon>
        <taxon>Multicrustacea</taxon>
        <taxon>Hexanauplia</taxon>
        <taxon>Copepoda</taxon>
        <taxon>Harpacticoida</taxon>
        <taxon>Harpacticidae</taxon>
        <taxon>Tigriopus</taxon>
    </lineage>
</organism>
<dbReference type="Pfam" id="PF14599">
    <property type="entry name" value="zinc_ribbon_6"/>
    <property type="match status" value="1"/>
</dbReference>
<dbReference type="InterPro" id="IPR013083">
    <property type="entry name" value="Znf_RING/FYVE/PHD"/>
</dbReference>
<keyword evidence="6 14" id="KW-0378">Hydrolase</keyword>
<sequence>MRDFIVFLILFNGIFALPERAPKFFLESTTSSHGTRDANEKTPGSLVSEFFQSLGWTFGNAVDSFVSPFSRPKPTPKPYWESPVKFPQCQRKSMMCHTDQITGCGVPNRNGRIVNGNATEANEYPWMVGVYVFKGNGTRFQCGGTLINHRYVLTAAHCLERRTASKFVLRFGDHNRTHWEGNEMHRTLSSFLIHPRFKRGSYDNDIALLKLKVDLIFDINVRPICLPLKDDNYTSELATVAGWGRLKEGGIQPDLLQEAQVPILDNTRCRKDFRYYAREITDNMFCAGYYDGRKDACMGDSGGSIMLSNDNNQSVLLEPHQSSNQVIVLYKELHVHRKAKSRPSSMTSTTSKEPEEHPSKSVRRKVTSPHYGCDHYKRNCEFYTPCCQKTYRCRFCHDQMEQHVLQREDVQELVCSTCATRQDVRKDCRSCGVIFGKYFCFECKLFDDEDKQQFHCDGCGICRIGGRENFFHCPTCNMCLPKHLEGNHRCIENLSRANCPICQEDIHTSREPSQIPPCNHLIHKSCFDQLVRSGHFFCPVCAHSLVDMRDMWKLYDQQIDETPLPAVYQSLFALSYCRDCLKTSRSSFHILGIKCSHCSGYNTVREKGPLLRLVEGTFIEANLVEEVTRGMNAEDALNMDLSPVQSRADSSPILADPQMERIHNERFRIQETSAEGVTHTNSDHFEEYQ</sequence>
<dbReference type="Proteomes" id="UP000318571">
    <property type="component" value="Chromosome 2"/>
</dbReference>
<evidence type="ECO:0000256" key="4">
    <source>
        <dbReference type="ARBA" id="ARBA00022729"/>
    </source>
</evidence>
<dbReference type="InterPro" id="IPR043504">
    <property type="entry name" value="Peptidase_S1_PA_chymotrypsin"/>
</dbReference>
<evidence type="ECO:0000256" key="16">
    <source>
        <dbReference type="SAM" id="SignalP"/>
    </source>
</evidence>
<keyword evidence="8 14" id="KW-0720">Serine protease</keyword>
<dbReference type="CDD" id="cd16464">
    <property type="entry name" value="RING-H2_Pirh2-like"/>
    <property type="match status" value="1"/>
</dbReference>
<keyword evidence="22" id="KW-1185">Reference proteome</keyword>
<proteinExistence type="predicted"/>
<dbReference type="PRINTS" id="PR00722">
    <property type="entry name" value="CHYMOTRYPSIN"/>
</dbReference>
<dbReference type="Pfam" id="PF05495">
    <property type="entry name" value="zf-CHY"/>
    <property type="match status" value="1"/>
</dbReference>
<dbReference type="PROSITE" id="PS00134">
    <property type="entry name" value="TRYPSIN_HIS"/>
    <property type="match status" value="1"/>
</dbReference>
<evidence type="ECO:0000256" key="12">
    <source>
        <dbReference type="ARBA" id="ARBA00066707"/>
    </source>
</evidence>
<dbReference type="PROSITE" id="PS51266">
    <property type="entry name" value="ZF_CHY"/>
    <property type="match status" value="1"/>
</dbReference>
<keyword evidence="3" id="KW-0479">Metal-binding</keyword>
<evidence type="ECO:0000256" key="7">
    <source>
        <dbReference type="ARBA" id="ARBA00022820"/>
    </source>
</evidence>
<evidence type="ECO:0000256" key="8">
    <source>
        <dbReference type="ARBA" id="ARBA00022825"/>
    </source>
</evidence>
<accession>A0A553PBK1</accession>
<dbReference type="Gene3D" id="2.20.28.10">
    <property type="match status" value="1"/>
</dbReference>
<evidence type="ECO:0000259" key="20">
    <source>
        <dbReference type="PROSITE" id="PS51270"/>
    </source>
</evidence>
<keyword evidence="9" id="KW-0862">Zinc</keyword>
<dbReference type="PROSITE" id="PS51270">
    <property type="entry name" value="ZF_CTCHY"/>
    <property type="match status" value="1"/>
</dbReference>
<dbReference type="GO" id="GO:0008270">
    <property type="term" value="F:zinc ion binding"/>
    <property type="evidence" value="ECO:0007669"/>
    <property type="project" value="UniProtKB-KW"/>
</dbReference>
<comment type="caution">
    <text evidence="21">The sequence shown here is derived from an EMBL/GenBank/DDBJ whole genome shotgun (WGS) entry which is preliminary data.</text>
</comment>
<dbReference type="PANTHER" id="PTHR21319:SF53">
    <property type="entry name" value="RING FINGER AND CHY ZINC FINGER DOMAIN-CONTAINING PROTEIN 1"/>
    <property type="match status" value="1"/>
</dbReference>
<protein>
    <recommendedName>
        <fullName evidence="12">limulus clotting factor C</fullName>
        <ecNumber evidence="12">3.4.21.84</ecNumber>
    </recommendedName>
</protein>
<dbReference type="InterPro" id="IPR037275">
    <property type="entry name" value="Znf_CTCHY_sf"/>
</dbReference>
<dbReference type="PROSITE" id="PS50089">
    <property type="entry name" value="ZF_RING_2"/>
    <property type="match status" value="1"/>
</dbReference>
<dbReference type="Pfam" id="PF13639">
    <property type="entry name" value="zf-RING_2"/>
    <property type="match status" value="1"/>
</dbReference>
<dbReference type="EMBL" id="VCGU01000005">
    <property type="protein sequence ID" value="TRY75056.1"/>
    <property type="molecule type" value="Genomic_DNA"/>
</dbReference>
<dbReference type="FunFam" id="2.40.10.10:FF:000120">
    <property type="entry name" value="Putative serine protease"/>
    <property type="match status" value="1"/>
</dbReference>
<dbReference type="Pfam" id="PF00089">
    <property type="entry name" value="Trypsin"/>
    <property type="match status" value="1"/>
</dbReference>
<dbReference type="GO" id="GO:0006511">
    <property type="term" value="P:ubiquitin-dependent protein catabolic process"/>
    <property type="evidence" value="ECO:0007669"/>
    <property type="project" value="TreeGrafter"/>
</dbReference>
<feature type="domain" description="RING-type" evidence="17">
    <location>
        <begin position="499"/>
        <end position="541"/>
    </location>
</feature>
<dbReference type="GO" id="GO:0005634">
    <property type="term" value="C:nucleus"/>
    <property type="evidence" value="ECO:0007669"/>
    <property type="project" value="TreeGrafter"/>
</dbReference>
<dbReference type="InterPro" id="IPR001841">
    <property type="entry name" value="Znf_RING"/>
</dbReference>
<keyword evidence="1" id="KW-0768">Sushi</keyword>
<dbReference type="PANTHER" id="PTHR21319">
    <property type="entry name" value="RING FINGER AND CHY ZINC FINGER DOMAIN-CONTAINING PROTEIN 1"/>
    <property type="match status" value="1"/>
</dbReference>
<gene>
    <name evidence="21" type="ORF">TCAL_01284</name>
</gene>
<keyword evidence="4 16" id="KW-0732">Signal</keyword>
<evidence type="ECO:0000256" key="1">
    <source>
        <dbReference type="ARBA" id="ARBA00022659"/>
    </source>
</evidence>
<dbReference type="GO" id="GO:0061630">
    <property type="term" value="F:ubiquitin protein ligase activity"/>
    <property type="evidence" value="ECO:0007669"/>
    <property type="project" value="TreeGrafter"/>
</dbReference>
<dbReference type="SMART" id="SM00184">
    <property type="entry name" value="RING"/>
    <property type="match status" value="1"/>
</dbReference>
<evidence type="ECO:0000259" key="17">
    <source>
        <dbReference type="PROSITE" id="PS50089"/>
    </source>
</evidence>
<reference evidence="21 22" key="1">
    <citation type="journal article" date="2018" name="Nat. Ecol. Evol.">
        <title>Genomic signatures of mitonuclear coevolution across populations of Tigriopus californicus.</title>
        <authorList>
            <person name="Barreto F.S."/>
            <person name="Watson E.T."/>
            <person name="Lima T.G."/>
            <person name="Willett C.S."/>
            <person name="Edmands S."/>
            <person name="Li W."/>
            <person name="Burton R.S."/>
        </authorList>
    </citation>
    <scope>NUCLEOTIDE SEQUENCE [LARGE SCALE GENOMIC DNA]</scope>
    <source>
        <strain evidence="21 22">San Diego</strain>
    </source>
</reference>
<name>A0A553PBK1_TIGCA</name>
<dbReference type="AlphaFoldDB" id="A0A553PBK1"/>
<evidence type="ECO:0000256" key="5">
    <source>
        <dbReference type="ARBA" id="ARBA00022771"/>
    </source>
</evidence>
<dbReference type="InterPro" id="IPR033116">
    <property type="entry name" value="TRYPSIN_SER"/>
</dbReference>
<evidence type="ECO:0000256" key="9">
    <source>
        <dbReference type="ARBA" id="ARBA00022833"/>
    </source>
</evidence>
<feature type="signal peptide" evidence="16">
    <location>
        <begin position="1"/>
        <end position="16"/>
    </location>
</feature>
<evidence type="ECO:0000256" key="14">
    <source>
        <dbReference type="RuleBase" id="RU363034"/>
    </source>
</evidence>
<keyword evidence="7" id="KW-0353">Hemolymph clotting</keyword>
<dbReference type="SMART" id="SM00020">
    <property type="entry name" value="Tryp_SPc"/>
    <property type="match status" value="1"/>
</dbReference>
<dbReference type="EC" id="3.4.21.84" evidence="12"/>
<dbReference type="InterPro" id="IPR017921">
    <property type="entry name" value="Znf_CTCHY"/>
</dbReference>
<dbReference type="InterPro" id="IPR037274">
    <property type="entry name" value="Znf_CHY_sf"/>
</dbReference>
<dbReference type="SUPFAM" id="SSF50494">
    <property type="entry name" value="Trypsin-like serine proteases"/>
    <property type="match status" value="1"/>
</dbReference>
<dbReference type="SUPFAM" id="SSF57850">
    <property type="entry name" value="RING/U-box"/>
    <property type="match status" value="1"/>
</dbReference>
<dbReference type="InterPro" id="IPR018114">
    <property type="entry name" value="TRYPSIN_HIS"/>
</dbReference>